<gene>
    <name evidence="3" type="ORF">BAURA86_01877</name>
    <name evidence="2" type="ORF">CIK62_10620</name>
    <name evidence="1" type="ORF">CIK79_02005</name>
</gene>
<evidence type="ECO:0000313" key="5">
    <source>
        <dbReference type="Proteomes" id="UP000218377"/>
    </source>
</evidence>
<evidence type="ECO:0000313" key="2">
    <source>
        <dbReference type="EMBL" id="PCC50130.1"/>
    </source>
</evidence>
<dbReference type="EMBL" id="NRGX01000001">
    <property type="protein sequence ID" value="PCC17179.1"/>
    <property type="molecule type" value="Genomic_DNA"/>
</dbReference>
<accession>A0A2H1JN98</accession>
<evidence type="ECO:0000313" key="3">
    <source>
        <dbReference type="EMBL" id="SMX88947.1"/>
    </source>
</evidence>
<dbReference type="Proteomes" id="UP000217720">
    <property type="component" value="Unassembled WGS sequence"/>
</dbReference>
<organism evidence="2 4">
    <name type="scientific">Brevibacterium aurantiacum</name>
    <dbReference type="NCBI Taxonomy" id="273384"/>
    <lineage>
        <taxon>Bacteria</taxon>
        <taxon>Bacillati</taxon>
        <taxon>Actinomycetota</taxon>
        <taxon>Actinomycetes</taxon>
        <taxon>Micrococcales</taxon>
        <taxon>Brevibacteriaceae</taxon>
        <taxon>Brevibacterium</taxon>
    </lineage>
</organism>
<evidence type="ECO:0000313" key="4">
    <source>
        <dbReference type="Proteomes" id="UP000217720"/>
    </source>
</evidence>
<sequence>MGKKNRRSAADRERLIEKRRLKNQQADVERLEERVYDPSISELEQLSALVESYTVQRDTEAGRAVEQLRRLHDALTGTGWKLDLVSHEQILWAADTSTGERSISTNVLLSEPSVSFEGVEFAVDGAMVNTMDIVERVNRCYPDAEVVMQMATELQSSELHELEEQLPQGTDDKLGTGTTIGAPAQYQLTIPDSYRD</sequence>
<accession>A0A2A3ZER2</accession>
<reference evidence="3 6" key="2">
    <citation type="submission" date="2017-03" db="EMBL/GenBank/DDBJ databases">
        <authorList>
            <person name="Afonso C.L."/>
            <person name="Miller P.J."/>
            <person name="Scott M.A."/>
            <person name="Spackman E."/>
            <person name="Goraichik I."/>
            <person name="Dimitrov K.M."/>
            <person name="Suarez D.L."/>
            <person name="Swayne D.E."/>
        </authorList>
    </citation>
    <scope>NUCLEOTIDE SEQUENCE [LARGE SCALE GENOMIC DNA]</scope>
    <source>
        <strain evidence="3">8</strain>
        <strain evidence="6">8(6)</strain>
    </source>
</reference>
<evidence type="ECO:0000313" key="1">
    <source>
        <dbReference type="EMBL" id="PCC17179.1"/>
    </source>
</evidence>
<proteinExistence type="predicted"/>
<dbReference type="Proteomes" id="UP000218377">
    <property type="component" value="Unassembled WGS sequence"/>
</dbReference>
<evidence type="ECO:0000313" key="6">
    <source>
        <dbReference type="Proteomes" id="UP000234300"/>
    </source>
</evidence>
<dbReference type="Proteomes" id="UP000234300">
    <property type="component" value="Unassembled WGS sequence"/>
</dbReference>
<dbReference type="EMBL" id="FXZI01000006">
    <property type="protein sequence ID" value="SMX88947.1"/>
    <property type="molecule type" value="Genomic_DNA"/>
</dbReference>
<dbReference type="EMBL" id="NRGO01000012">
    <property type="protein sequence ID" value="PCC50130.1"/>
    <property type="molecule type" value="Genomic_DNA"/>
</dbReference>
<dbReference type="RefSeq" id="WP_096157276.1">
    <property type="nucleotide sequence ID" value="NZ_FXZI01000006.1"/>
</dbReference>
<protein>
    <submittedName>
        <fullName evidence="2">Uncharacterized protein</fullName>
    </submittedName>
</protein>
<reference evidence="4 5" key="1">
    <citation type="journal article" date="2017" name="Elife">
        <title>Extensive horizontal gene transfer in cheese-associated bacteria.</title>
        <authorList>
            <person name="Bonham K.S."/>
            <person name="Wolfe B.E."/>
            <person name="Dutton R.J."/>
        </authorList>
    </citation>
    <scope>NUCLEOTIDE SEQUENCE [LARGE SCALE GENOMIC DNA]</scope>
    <source>
        <strain evidence="2 4">900_6</strain>
        <strain evidence="1 5">JB5</strain>
    </source>
</reference>
<dbReference type="AlphaFoldDB" id="A0A2A3ZER2"/>
<name>A0A2A3ZER2_BREAU</name>